<sequence length="91" mass="10250">MLRAALELVGLRNRGIVDRRTVIKISAFPQRNNPVRFTKKCRCAARTSNSNHQSYLGGIFNLPPVKTIPNKDGLPCPGPRRSRRKPRSVDL</sequence>
<keyword evidence="3" id="KW-1185">Reference proteome</keyword>
<feature type="region of interest" description="Disordered" evidence="1">
    <location>
        <begin position="70"/>
        <end position="91"/>
    </location>
</feature>
<accession>A0A4C1XSW9</accession>
<dbReference type="EMBL" id="BGZK01000948">
    <property type="protein sequence ID" value="GBP66143.1"/>
    <property type="molecule type" value="Genomic_DNA"/>
</dbReference>
<dbReference type="Proteomes" id="UP000299102">
    <property type="component" value="Unassembled WGS sequence"/>
</dbReference>
<evidence type="ECO:0000256" key="1">
    <source>
        <dbReference type="SAM" id="MobiDB-lite"/>
    </source>
</evidence>
<gene>
    <name evidence="2" type="ORF">EVAR_51312_1</name>
</gene>
<organism evidence="2 3">
    <name type="scientific">Eumeta variegata</name>
    <name type="common">Bagworm moth</name>
    <name type="synonym">Eumeta japonica</name>
    <dbReference type="NCBI Taxonomy" id="151549"/>
    <lineage>
        <taxon>Eukaryota</taxon>
        <taxon>Metazoa</taxon>
        <taxon>Ecdysozoa</taxon>
        <taxon>Arthropoda</taxon>
        <taxon>Hexapoda</taxon>
        <taxon>Insecta</taxon>
        <taxon>Pterygota</taxon>
        <taxon>Neoptera</taxon>
        <taxon>Endopterygota</taxon>
        <taxon>Lepidoptera</taxon>
        <taxon>Glossata</taxon>
        <taxon>Ditrysia</taxon>
        <taxon>Tineoidea</taxon>
        <taxon>Psychidae</taxon>
        <taxon>Oiketicinae</taxon>
        <taxon>Eumeta</taxon>
    </lineage>
</organism>
<protein>
    <submittedName>
        <fullName evidence="2">Uncharacterized protein</fullName>
    </submittedName>
</protein>
<evidence type="ECO:0000313" key="2">
    <source>
        <dbReference type="EMBL" id="GBP66143.1"/>
    </source>
</evidence>
<comment type="caution">
    <text evidence="2">The sequence shown here is derived from an EMBL/GenBank/DDBJ whole genome shotgun (WGS) entry which is preliminary data.</text>
</comment>
<name>A0A4C1XSW9_EUMVA</name>
<reference evidence="2 3" key="1">
    <citation type="journal article" date="2019" name="Commun. Biol.">
        <title>The bagworm genome reveals a unique fibroin gene that provides high tensile strength.</title>
        <authorList>
            <person name="Kono N."/>
            <person name="Nakamura H."/>
            <person name="Ohtoshi R."/>
            <person name="Tomita M."/>
            <person name="Numata K."/>
            <person name="Arakawa K."/>
        </authorList>
    </citation>
    <scope>NUCLEOTIDE SEQUENCE [LARGE SCALE GENOMIC DNA]</scope>
</reference>
<feature type="compositionally biased region" description="Basic residues" evidence="1">
    <location>
        <begin position="80"/>
        <end position="91"/>
    </location>
</feature>
<proteinExistence type="predicted"/>
<evidence type="ECO:0000313" key="3">
    <source>
        <dbReference type="Proteomes" id="UP000299102"/>
    </source>
</evidence>
<dbReference type="AlphaFoldDB" id="A0A4C1XSW9"/>